<dbReference type="GO" id="GO:0005743">
    <property type="term" value="C:mitochondrial inner membrane"/>
    <property type="evidence" value="ECO:0007669"/>
    <property type="project" value="UniProtKB-SubCell"/>
</dbReference>
<feature type="transmembrane region" description="Helical" evidence="12">
    <location>
        <begin position="175"/>
        <end position="196"/>
    </location>
</feature>
<dbReference type="PROSITE" id="PS00449">
    <property type="entry name" value="ATPASE_A"/>
    <property type="match status" value="1"/>
</dbReference>
<keyword evidence="4" id="KW-0138">CF(0)</keyword>
<keyword evidence="8" id="KW-0406">Ion transport</keyword>
<dbReference type="CTD" id="4508"/>
<keyword evidence="9 12" id="KW-0472">Membrane</keyword>
<keyword evidence="3" id="KW-0813">Transport</keyword>
<evidence type="ECO:0000256" key="9">
    <source>
        <dbReference type="ARBA" id="ARBA00023136"/>
    </source>
</evidence>
<dbReference type="InterPro" id="IPR035908">
    <property type="entry name" value="F0_ATP_A_sf"/>
</dbReference>
<dbReference type="RefSeq" id="YP_004842327.1">
    <property type="nucleotide sequence ID" value="NC_015999.1"/>
</dbReference>
<evidence type="ECO:0000256" key="10">
    <source>
        <dbReference type="ARBA" id="ARBA00023310"/>
    </source>
</evidence>
<proteinExistence type="inferred from homology"/>
<keyword evidence="6" id="KW-0375">Hydrogen ion transport</keyword>
<dbReference type="InterPro" id="IPR023011">
    <property type="entry name" value="ATP_synth_F0_asu_AS"/>
</dbReference>
<dbReference type="GO" id="GO:0045259">
    <property type="term" value="C:proton-transporting ATP synthase complex"/>
    <property type="evidence" value="ECO:0007669"/>
    <property type="project" value="UniProtKB-KW"/>
</dbReference>
<dbReference type="GeneID" id="11123357"/>
<dbReference type="EMBL" id="JN122005">
    <property type="protein sequence ID" value="AEM23867.1"/>
    <property type="molecule type" value="Genomic_DNA"/>
</dbReference>
<evidence type="ECO:0000256" key="12">
    <source>
        <dbReference type="SAM" id="Phobius"/>
    </source>
</evidence>
<organism evidence="13">
    <name type="scientific">Ibidoecus bisignatus</name>
    <name type="common">glossy ibis head louse</name>
    <dbReference type="NCBI Taxonomy" id="236520"/>
    <lineage>
        <taxon>Eukaryota</taxon>
        <taxon>Metazoa</taxon>
        <taxon>Ecdysozoa</taxon>
        <taxon>Arthropoda</taxon>
        <taxon>Hexapoda</taxon>
        <taxon>Insecta</taxon>
        <taxon>Pterygota</taxon>
        <taxon>Neoptera</taxon>
        <taxon>Paraneoptera</taxon>
        <taxon>Psocodea</taxon>
        <taxon>Troctomorpha</taxon>
        <taxon>Phthiraptera</taxon>
        <taxon>Ischnocera</taxon>
        <taxon>Philopteridae</taxon>
        <taxon>Ibidoecus</taxon>
    </lineage>
</organism>
<evidence type="ECO:0000256" key="5">
    <source>
        <dbReference type="ARBA" id="ARBA00022692"/>
    </source>
</evidence>
<geneLocation type="mitochondrion" evidence="13"/>
<dbReference type="PRINTS" id="PR00123">
    <property type="entry name" value="ATPASEA"/>
</dbReference>
<evidence type="ECO:0000256" key="6">
    <source>
        <dbReference type="ARBA" id="ARBA00022781"/>
    </source>
</evidence>
<protein>
    <recommendedName>
        <fullName evidence="11">ATP synthase subunit a</fullName>
    </recommendedName>
</protein>
<dbReference type="AlphaFoldDB" id="G1EN84"/>
<keyword evidence="5 12" id="KW-0812">Transmembrane</keyword>
<evidence type="ECO:0000313" key="13">
    <source>
        <dbReference type="EMBL" id="AEM23867.1"/>
    </source>
</evidence>
<evidence type="ECO:0000256" key="1">
    <source>
        <dbReference type="ARBA" id="ARBA00004141"/>
    </source>
</evidence>
<dbReference type="CDD" id="cd00310">
    <property type="entry name" value="ATP-synt_Fo_a_6"/>
    <property type="match status" value="1"/>
</dbReference>
<dbReference type="SUPFAM" id="SSF81336">
    <property type="entry name" value="F1F0 ATP synthase subunit A"/>
    <property type="match status" value="1"/>
</dbReference>
<evidence type="ECO:0000256" key="2">
    <source>
        <dbReference type="ARBA" id="ARBA00006810"/>
    </source>
</evidence>
<dbReference type="Pfam" id="PF00119">
    <property type="entry name" value="ATP-synt_A"/>
    <property type="match status" value="1"/>
</dbReference>
<keyword evidence="13" id="KW-0496">Mitochondrion</keyword>
<dbReference type="NCBIfam" id="TIGR01131">
    <property type="entry name" value="ATP_synt_6_or_A"/>
    <property type="match status" value="1"/>
</dbReference>
<feature type="transmembrane region" description="Helical" evidence="12">
    <location>
        <begin position="107"/>
        <end position="128"/>
    </location>
</feature>
<evidence type="ECO:0000256" key="11">
    <source>
        <dbReference type="RuleBase" id="RU004450"/>
    </source>
</evidence>
<sequence>MNTFYYNVLMVTSMFSIFDPCVSYTSFQFKWLISLSWMMVMTVKFMNLDYVKLYYLVVSNFFISSSKTLLKSSYKVVSVKIVSVFTMILMCNQLSMVPFVFGPTSHLSFNSAVALSSWLAGIITMLLISFKDSVSHFVPLGSPMFLTPFLFIVEVISCLIRPVALSVRLMSNMMAGHIIIVLLSNLICSLNSYYLIPIESFIFLFELCISIVQAYVFSSLLALYYKENMMV</sequence>
<dbReference type="InterPro" id="IPR045083">
    <property type="entry name" value="ATP_synth_F0_asu_bact/mt"/>
</dbReference>
<gene>
    <name evidence="13" type="primary">ATP6</name>
</gene>
<keyword evidence="10" id="KW-0066">ATP synthesis</keyword>
<comment type="subcellular location">
    <subcellularLocation>
        <location evidence="1">Membrane</location>
        <topology evidence="1">Multi-pass membrane protein</topology>
    </subcellularLocation>
    <subcellularLocation>
        <location evidence="11">Mitochondrion inner membrane</location>
        <topology evidence="11">Multi-pass membrane protein</topology>
    </subcellularLocation>
</comment>
<evidence type="ECO:0000256" key="4">
    <source>
        <dbReference type="ARBA" id="ARBA00022547"/>
    </source>
</evidence>
<feature type="transmembrane region" description="Helical" evidence="12">
    <location>
        <begin position="140"/>
        <end position="163"/>
    </location>
</feature>
<keyword evidence="7 12" id="KW-1133">Transmembrane helix</keyword>
<evidence type="ECO:0000256" key="8">
    <source>
        <dbReference type="ARBA" id="ARBA00023065"/>
    </source>
</evidence>
<comment type="similarity">
    <text evidence="2">Belongs to the ATPase A chain family.</text>
</comment>
<dbReference type="Gene3D" id="1.20.120.220">
    <property type="entry name" value="ATP synthase, F0 complex, subunit A"/>
    <property type="match status" value="1"/>
</dbReference>
<evidence type="ECO:0000256" key="3">
    <source>
        <dbReference type="ARBA" id="ARBA00022448"/>
    </source>
</evidence>
<evidence type="ECO:0000256" key="7">
    <source>
        <dbReference type="ARBA" id="ARBA00022989"/>
    </source>
</evidence>
<name>G1EN84_9NEOP</name>
<accession>G1EN84</accession>
<feature type="transmembrane region" description="Helical" evidence="12">
    <location>
        <begin position="29"/>
        <end position="47"/>
    </location>
</feature>
<dbReference type="PANTHER" id="PTHR11410">
    <property type="entry name" value="ATP SYNTHASE SUBUNIT A"/>
    <property type="match status" value="1"/>
</dbReference>
<dbReference type="GO" id="GO:0046933">
    <property type="term" value="F:proton-transporting ATP synthase activity, rotational mechanism"/>
    <property type="evidence" value="ECO:0007669"/>
    <property type="project" value="TreeGrafter"/>
</dbReference>
<reference evidence="13" key="1">
    <citation type="journal article" date="2011" name="BMC Genomics">
        <title>Mitochondrial genome deletions and minicircles are common in lice (Insecta: Phthiraptera).</title>
        <authorList>
            <person name="Cameron S.L."/>
            <person name="Yoshizawa K."/>
            <person name="Mizukoshi A."/>
            <person name="Whiting M.F."/>
            <person name="Johnson K.P."/>
        </authorList>
    </citation>
    <scope>NUCLEOTIDE SEQUENCE</scope>
</reference>
<dbReference type="InterPro" id="IPR000568">
    <property type="entry name" value="ATP_synth_F0_asu"/>
</dbReference>
<feature type="transmembrane region" description="Helical" evidence="12">
    <location>
        <begin position="203"/>
        <end position="225"/>
    </location>
</feature>
<feature type="transmembrane region" description="Helical" evidence="12">
    <location>
        <begin position="82"/>
        <end position="101"/>
    </location>
</feature>
<dbReference type="PANTHER" id="PTHR11410:SF0">
    <property type="entry name" value="ATP SYNTHASE SUBUNIT A"/>
    <property type="match status" value="1"/>
</dbReference>